<accession>A0A8T4IDK5</accession>
<dbReference type="Gene3D" id="1.10.357.10">
    <property type="entry name" value="Tetracycline Repressor, domain 2"/>
    <property type="match status" value="1"/>
</dbReference>
<dbReference type="Pfam" id="PF00440">
    <property type="entry name" value="TetR_N"/>
    <property type="match status" value="1"/>
</dbReference>
<evidence type="ECO:0000313" key="4">
    <source>
        <dbReference type="EMBL" id="MBR0553098.1"/>
    </source>
</evidence>
<evidence type="ECO:0000256" key="2">
    <source>
        <dbReference type="PROSITE-ProRule" id="PRU00335"/>
    </source>
</evidence>
<dbReference type="InterPro" id="IPR050109">
    <property type="entry name" value="HTH-type_TetR-like_transc_reg"/>
</dbReference>
<gene>
    <name evidence="4" type="ORF">J7S20_11325</name>
</gene>
<keyword evidence="1 2" id="KW-0238">DNA-binding</keyword>
<dbReference type="GO" id="GO:0003700">
    <property type="term" value="F:DNA-binding transcription factor activity"/>
    <property type="evidence" value="ECO:0007669"/>
    <property type="project" value="TreeGrafter"/>
</dbReference>
<sequence>MSSEAVAPHRRSRAPRADELAPEDWLEAGLRLLRRGGLKTLKLRALALELGVSTGSFYHHFRDFDAYQARLASFFSGPRIDALLAAMHAREADPVARIRALAVHVERRNLSQLALAMRAWAESDANAAEAVRSHDAKVMAFLAQCLEDAGFDVGEARLRSHAILSVGLGLVHYPHPTSPDQLRDAVIDLLCRASSETSRPSRVTQA</sequence>
<dbReference type="AlphaFoldDB" id="A0A8T4IDK5"/>
<dbReference type="Proteomes" id="UP000676996">
    <property type="component" value="Unassembled WGS sequence"/>
</dbReference>
<dbReference type="PROSITE" id="PS50977">
    <property type="entry name" value="HTH_TETR_2"/>
    <property type="match status" value="1"/>
</dbReference>
<dbReference type="SUPFAM" id="SSF46689">
    <property type="entry name" value="Homeodomain-like"/>
    <property type="match status" value="1"/>
</dbReference>
<evidence type="ECO:0000313" key="5">
    <source>
        <dbReference type="Proteomes" id="UP000676996"/>
    </source>
</evidence>
<organism evidence="4 5">
    <name type="scientific">Stakelama marina</name>
    <dbReference type="NCBI Taxonomy" id="2826939"/>
    <lineage>
        <taxon>Bacteria</taxon>
        <taxon>Pseudomonadati</taxon>
        <taxon>Pseudomonadota</taxon>
        <taxon>Alphaproteobacteria</taxon>
        <taxon>Sphingomonadales</taxon>
        <taxon>Sphingomonadaceae</taxon>
        <taxon>Stakelama</taxon>
    </lineage>
</organism>
<dbReference type="EMBL" id="JAGRQC010000003">
    <property type="protein sequence ID" value="MBR0553098.1"/>
    <property type="molecule type" value="Genomic_DNA"/>
</dbReference>
<keyword evidence="5" id="KW-1185">Reference proteome</keyword>
<dbReference type="Gene3D" id="1.10.10.60">
    <property type="entry name" value="Homeodomain-like"/>
    <property type="match status" value="1"/>
</dbReference>
<proteinExistence type="predicted"/>
<feature type="domain" description="HTH tetR-type" evidence="3">
    <location>
        <begin position="19"/>
        <end position="79"/>
    </location>
</feature>
<dbReference type="GO" id="GO:0000976">
    <property type="term" value="F:transcription cis-regulatory region binding"/>
    <property type="evidence" value="ECO:0007669"/>
    <property type="project" value="TreeGrafter"/>
</dbReference>
<reference evidence="4" key="1">
    <citation type="submission" date="2021-04" db="EMBL/GenBank/DDBJ databases">
        <title>Ouciella asimina sp. nov., isolated from the surface seawater in the hydrothermal field of Okinawa Trough.</title>
        <authorList>
            <person name="Shuang W."/>
        </authorList>
    </citation>
    <scope>NUCLEOTIDE SEQUENCE</scope>
    <source>
        <strain evidence="4">LXI357</strain>
    </source>
</reference>
<protein>
    <submittedName>
        <fullName evidence="4">TetR/AcrR family transcriptional regulator</fullName>
    </submittedName>
</protein>
<evidence type="ECO:0000256" key="1">
    <source>
        <dbReference type="ARBA" id="ARBA00023125"/>
    </source>
</evidence>
<evidence type="ECO:0000259" key="3">
    <source>
        <dbReference type="PROSITE" id="PS50977"/>
    </source>
</evidence>
<dbReference type="PANTHER" id="PTHR30055">
    <property type="entry name" value="HTH-TYPE TRANSCRIPTIONAL REGULATOR RUTR"/>
    <property type="match status" value="1"/>
</dbReference>
<dbReference type="PANTHER" id="PTHR30055:SF209">
    <property type="entry name" value="POSSIBLE TRANSCRIPTIONAL REGULATORY PROTEIN (PROBABLY TETR-FAMILY)"/>
    <property type="match status" value="1"/>
</dbReference>
<dbReference type="InterPro" id="IPR009057">
    <property type="entry name" value="Homeodomain-like_sf"/>
</dbReference>
<feature type="DNA-binding region" description="H-T-H motif" evidence="2">
    <location>
        <begin position="42"/>
        <end position="61"/>
    </location>
</feature>
<comment type="caution">
    <text evidence="4">The sequence shown here is derived from an EMBL/GenBank/DDBJ whole genome shotgun (WGS) entry which is preliminary data.</text>
</comment>
<dbReference type="InterPro" id="IPR001647">
    <property type="entry name" value="HTH_TetR"/>
</dbReference>
<name>A0A8T4IDK5_9SPHN</name>
<dbReference type="RefSeq" id="WP_284054346.1">
    <property type="nucleotide sequence ID" value="NZ_JAGRQC010000003.1"/>
</dbReference>